<dbReference type="EMBL" id="BTSX01000004">
    <property type="protein sequence ID" value="GMS94960.1"/>
    <property type="molecule type" value="Genomic_DNA"/>
</dbReference>
<feature type="non-terminal residue" evidence="2">
    <location>
        <position position="67"/>
    </location>
</feature>
<comment type="caution">
    <text evidence="2">The sequence shown here is derived from an EMBL/GenBank/DDBJ whole genome shotgun (WGS) entry which is preliminary data.</text>
</comment>
<feature type="chain" id="PRO_5043674967" evidence="1">
    <location>
        <begin position="19"/>
        <end position="67"/>
    </location>
</feature>
<feature type="signal peptide" evidence="1">
    <location>
        <begin position="1"/>
        <end position="18"/>
    </location>
</feature>
<keyword evidence="3" id="KW-1185">Reference proteome</keyword>
<organism evidence="2 3">
    <name type="scientific">Pristionchus entomophagus</name>
    <dbReference type="NCBI Taxonomy" id="358040"/>
    <lineage>
        <taxon>Eukaryota</taxon>
        <taxon>Metazoa</taxon>
        <taxon>Ecdysozoa</taxon>
        <taxon>Nematoda</taxon>
        <taxon>Chromadorea</taxon>
        <taxon>Rhabditida</taxon>
        <taxon>Rhabditina</taxon>
        <taxon>Diplogasteromorpha</taxon>
        <taxon>Diplogasteroidea</taxon>
        <taxon>Neodiplogasteridae</taxon>
        <taxon>Pristionchus</taxon>
    </lineage>
</organism>
<dbReference type="AlphaFoldDB" id="A0AAV5TKR0"/>
<sequence>TRLFVALIFALLVTGASSKSFASPREAVAIESDQWNSVSFSADHDQRKVRRRRFISQPSLSNFDFNS</sequence>
<reference evidence="2" key="1">
    <citation type="submission" date="2023-10" db="EMBL/GenBank/DDBJ databases">
        <title>Genome assembly of Pristionchus species.</title>
        <authorList>
            <person name="Yoshida K."/>
            <person name="Sommer R.J."/>
        </authorList>
    </citation>
    <scope>NUCLEOTIDE SEQUENCE</scope>
    <source>
        <strain evidence="2">RS0144</strain>
    </source>
</reference>
<evidence type="ECO:0000313" key="2">
    <source>
        <dbReference type="EMBL" id="GMS94960.1"/>
    </source>
</evidence>
<dbReference type="Proteomes" id="UP001432027">
    <property type="component" value="Unassembled WGS sequence"/>
</dbReference>
<keyword evidence="1" id="KW-0732">Signal</keyword>
<evidence type="ECO:0000256" key="1">
    <source>
        <dbReference type="SAM" id="SignalP"/>
    </source>
</evidence>
<evidence type="ECO:0000313" key="3">
    <source>
        <dbReference type="Proteomes" id="UP001432027"/>
    </source>
</evidence>
<accession>A0AAV5TKR0</accession>
<protein>
    <submittedName>
        <fullName evidence="2">Uncharacterized protein</fullName>
    </submittedName>
</protein>
<gene>
    <name evidence="2" type="ORF">PENTCL1PPCAC_17135</name>
</gene>
<proteinExistence type="predicted"/>
<feature type="non-terminal residue" evidence="2">
    <location>
        <position position="1"/>
    </location>
</feature>
<name>A0AAV5TKR0_9BILA</name>